<dbReference type="Proteomes" id="UP001427805">
    <property type="component" value="Unassembled WGS sequence"/>
</dbReference>
<organism evidence="1 2">
    <name type="scientific">Sphingomonas rustica</name>
    <dbReference type="NCBI Taxonomy" id="3103142"/>
    <lineage>
        <taxon>Bacteria</taxon>
        <taxon>Pseudomonadati</taxon>
        <taxon>Pseudomonadota</taxon>
        <taxon>Alphaproteobacteria</taxon>
        <taxon>Sphingomonadales</taxon>
        <taxon>Sphingomonadaceae</taxon>
        <taxon>Sphingomonas</taxon>
    </lineage>
</organism>
<comment type="caution">
    <text evidence="1">The sequence shown here is derived from an EMBL/GenBank/DDBJ whole genome shotgun (WGS) entry which is preliminary data.</text>
</comment>
<dbReference type="EMBL" id="JBDIZK010000015">
    <property type="protein sequence ID" value="MEN3749606.1"/>
    <property type="molecule type" value="Genomic_DNA"/>
</dbReference>
<gene>
    <name evidence="1" type="ORF">TPR58_20705</name>
</gene>
<evidence type="ECO:0000313" key="1">
    <source>
        <dbReference type="EMBL" id="MEN3749606.1"/>
    </source>
</evidence>
<keyword evidence="2" id="KW-1185">Reference proteome</keyword>
<protein>
    <submittedName>
        <fullName evidence="1">Uncharacterized protein</fullName>
    </submittedName>
</protein>
<accession>A0ABV0BG30</accession>
<name>A0ABV0BG30_9SPHN</name>
<sequence>MLALMAQTATLDADPYVAARTCAVATRKANAGDLATVEEHARYMFYVMHAARARPEGQRIIKRVGTVMSAPLPEVQDGEVDGLIAQCDKRFPRLDRATAANLPAEPIDRDIMCLTALGVLHGGAEAVRETQPDDPWLDRLRAPEMQLMSRLNKKVLERAGLAEDAALTEAYDRQIRASLDLGDALAVGRACGLRDD</sequence>
<reference evidence="1 2" key="1">
    <citation type="submission" date="2024-05" db="EMBL/GenBank/DDBJ databases">
        <title>Sphingomonas sp. HF-S3 16S ribosomal RNA gene Genome sequencing and assembly.</title>
        <authorList>
            <person name="Lee H."/>
        </authorList>
    </citation>
    <scope>NUCLEOTIDE SEQUENCE [LARGE SCALE GENOMIC DNA]</scope>
    <source>
        <strain evidence="1 2">HF-S3</strain>
    </source>
</reference>
<proteinExistence type="predicted"/>
<evidence type="ECO:0000313" key="2">
    <source>
        <dbReference type="Proteomes" id="UP001427805"/>
    </source>
</evidence>